<reference evidence="1" key="1">
    <citation type="submission" date="2012-04" db="EMBL/GenBank/DDBJ databases">
        <title>Finished genome of Dactylococcopsis salina PCC 8305.</title>
        <authorList>
            <consortium name="US DOE Joint Genome Institute"/>
            <person name="Gugger M."/>
            <person name="Coursin T."/>
            <person name="Rippka R."/>
            <person name="Tandeau De Marsac N."/>
            <person name="Huntemann M."/>
            <person name="Wei C.-L."/>
            <person name="Han J."/>
            <person name="Detter J.C."/>
            <person name="Han C."/>
            <person name="Tapia R."/>
            <person name="Daligault H."/>
            <person name="Chen A."/>
            <person name="Krypides N."/>
            <person name="Mavromatis K."/>
            <person name="Markowitz V."/>
            <person name="Szeto E."/>
            <person name="Ivanova N."/>
            <person name="Ovchinnikova G."/>
            <person name="Pagani I."/>
            <person name="Pati A."/>
            <person name="Goodwin L."/>
            <person name="Peters L."/>
            <person name="Pitluck S."/>
            <person name="Woyke T."/>
            <person name="Kerfeld C."/>
        </authorList>
    </citation>
    <scope>NUCLEOTIDE SEQUENCE [LARGE SCALE GENOMIC DNA]</scope>
    <source>
        <strain evidence="1">PCC 8305</strain>
    </source>
</reference>
<keyword evidence="2" id="KW-1185">Reference proteome</keyword>
<gene>
    <name evidence="1" type="ORF">Dacsa_0907</name>
</gene>
<name>K9YTF0_DACS8</name>
<dbReference type="RefSeq" id="WP_015228652.1">
    <property type="nucleotide sequence ID" value="NC_019780.1"/>
</dbReference>
<dbReference type="OrthoDB" id="1185083at2"/>
<evidence type="ECO:0000313" key="2">
    <source>
        <dbReference type="Proteomes" id="UP000010482"/>
    </source>
</evidence>
<dbReference type="AlphaFoldDB" id="K9YTF0"/>
<protein>
    <submittedName>
        <fullName evidence="1">Uncharacterized protein</fullName>
    </submittedName>
</protein>
<dbReference type="KEGG" id="dsl:Dacsa_0907"/>
<organism evidence="1 2">
    <name type="scientific">Dactylococcopsis salina (strain PCC 8305)</name>
    <name type="common">Myxobactron salinum</name>
    <dbReference type="NCBI Taxonomy" id="13035"/>
    <lineage>
        <taxon>Bacteria</taxon>
        <taxon>Bacillati</taxon>
        <taxon>Cyanobacteriota</taxon>
        <taxon>Cyanophyceae</taxon>
        <taxon>Nodosilineales</taxon>
        <taxon>Cymatolegaceae</taxon>
        <taxon>Dactylococcopsis</taxon>
    </lineage>
</organism>
<dbReference type="Proteomes" id="UP000010482">
    <property type="component" value="Chromosome"/>
</dbReference>
<dbReference type="STRING" id="13035.Dacsa_0907"/>
<dbReference type="EMBL" id="CP003944">
    <property type="protein sequence ID" value="AFZ49640.1"/>
    <property type="molecule type" value="Genomic_DNA"/>
</dbReference>
<sequence>MQFDFFPEHYPESNHQNRSDEGYSEKSWRFTYLGGSFQEKVASPPANSFSLVEMKPGSWAQIVALPRHSDFPVVGVAVGTYVLILGQTERGAVRVQVIGKQVTLAGAIAQQIYVRPFYFTNSLFIN</sequence>
<dbReference type="HOGENOM" id="CLU_2069849_0_0_3"/>
<proteinExistence type="predicted"/>
<dbReference type="eggNOG" id="ENOG50340N4">
    <property type="taxonomic scope" value="Bacteria"/>
</dbReference>
<accession>K9YTF0</accession>
<evidence type="ECO:0000313" key="1">
    <source>
        <dbReference type="EMBL" id="AFZ49640.1"/>
    </source>
</evidence>